<comment type="caution">
    <text evidence="1">The sequence shown here is derived from an EMBL/GenBank/DDBJ whole genome shotgun (WGS) entry which is preliminary data.</text>
</comment>
<evidence type="ECO:0000313" key="2">
    <source>
        <dbReference type="Proteomes" id="UP000024635"/>
    </source>
</evidence>
<keyword evidence="2" id="KW-1185">Reference proteome</keyword>
<dbReference type="EMBL" id="JARK01001359">
    <property type="protein sequence ID" value="EYC19713.1"/>
    <property type="molecule type" value="Genomic_DNA"/>
</dbReference>
<reference evidence="2" key="1">
    <citation type="journal article" date="2015" name="Nat. Genet.">
        <title>The genome and transcriptome of the zoonotic hookworm Ancylostoma ceylanicum identify infection-specific gene families.</title>
        <authorList>
            <person name="Schwarz E.M."/>
            <person name="Hu Y."/>
            <person name="Antoshechkin I."/>
            <person name="Miller M.M."/>
            <person name="Sternberg P.W."/>
            <person name="Aroian R.V."/>
        </authorList>
    </citation>
    <scope>NUCLEOTIDE SEQUENCE</scope>
    <source>
        <strain evidence="2">HY135</strain>
    </source>
</reference>
<accession>A0A016UZ09</accession>
<organism evidence="1 2">
    <name type="scientific">Ancylostoma ceylanicum</name>
    <dbReference type="NCBI Taxonomy" id="53326"/>
    <lineage>
        <taxon>Eukaryota</taxon>
        <taxon>Metazoa</taxon>
        <taxon>Ecdysozoa</taxon>
        <taxon>Nematoda</taxon>
        <taxon>Chromadorea</taxon>
        <taxon>Rhabditida</taxon>
        <taxon>Rhabditina</taxon>
        <taxon>Rhabditomorpha</taxon>
        <taxon>Strongyloidea</taxon>
        <taxon>Ancylostomatidae</taxon>
        <taxon>Ancylostomatinae</taxon>
        <taxon>Ancylostoma</taxon>
    </lineage>
</organism>
<dbReference type="Proteomes" id="UP000024635">
    <property type="component" value="Unassembled WGS sequence"/>
</dbReference>
<gene>
    <name evidence="1" type="primary">Acey_s0023.g675</name>
    <name evidence="1" type="ORF">Y032_0023g675</name>
</gene>
<name>A0A016UZ09_9BILA</name>
<dbReference type="AlphaFoldDB" id="A0A016UZ09"/>
<proteinExistence type="predicted"/>
<sequence length="79" mass="9161">MFEYSKIRGFRKIRKFGGFTKFENSNFRRIGCSKNSKVSESCCVAQLLMECDVTATQQHCGWVAWWLRGDHAKHVGLRS</sequence>
<protein>
    <submittedName>
        <fullName evidence="1">Uncharacterized protein</fullName>
    </submittedName>
</protein>
<evidence type="ECO:0000313" key="1">
    <source>
        <dbReference type="EMBL" id="EYC19713.1"/>
    </source>
</evidence>